<feature type="site" description="Transition state stabilizer" evidence="6">
    <location>
        <position position="241"/>
    </location>
</feature>
<keyword evidence="4 6" id="KW-0418">Kinase</keyword>
<keyword evidence="2 6" id="KW-0808">Transferase</keyword>
<keyword evidence="6" id="KW-0479">Metal-binding</keyword>
<feature type="site" description="Transition state stabilizer" evidence="6">
    <location>
        <position position="180"/>
    </location>
</feature>
<evidence type="ECO:0000256" key="2">
    <source>
        <dbReference type="ARBA" id="ARBA00022679"/>
    </source>
</evidence>
<dbReference type="PRINTS" id="PR00471">
    <property type="entry name" value="ACETATEKNASE"/>
</dbReference>
<evidence type="ECO:0000256" key="4">
    <source>
        <dbReference type="ARBA" id="ARBA00022777"/>
    </source>
</evidence>
<keyword evidence="6" id="KW-0963">Cytoplasm</keyword>
<dbReference type="EMBL" id="FUWR01000011">
    <property type="protein sequence ID" value="SJZ96157.1"/>
    <property type="molecule type" value="Genomic_DNA"/>
</dbReference>
<dbReference type="PANTHER" id="PTHR21060">
    <property type="entry name" value="ACETATE KINASE"/>
    <property type="match status" value="1"/>
</dbReference>
<comment type="caution">
    <text evidence="6">Lacks conserved residue(s) required for the propagation of feature annotation.</text>
</comment>
<name>A0A1T4PXW0_9BACT</name>
<keyword evidence="6" id="KW-0460">Magnesium</keyword>
<sequence length="421" mass="46542">MIIMALNCGSSSVKYQLFDWEKKVVVAKGMVERVIIGDSYIVHEVPGRENFKLEQDCPDHKAAIDLVIRVVTDREHGVLQSVAEISAVGHRVVHGGEKFTCSVRIDDDVLNAVKDVQHLAPLHNPPNIEGIEAARLLMPTIPHVAIFDTAFHQTMPEQAFLYPVPYDWYENHGVRRYGFHGTSHLYVSKRAAVLLGKPADQCNIITMHIGNGVSHCAIKNGISVDTSMGLTPLEGAVMGTRSGDIDPAIPAFMMQKENLSAKEIDSVLNKKSGILGITGRYTDRRDVIEHAAKGDHRCQLALDIEAYRLKKYIGGYMAAIGKLDAVIFTAGVGEMGAAIREKAIEGLEHIGICLDRERNAGAMTRKRETLITTDDSPVKVYVIPTDEELVFTEDVVAILDGTYTDHMQFEYSFAKSDFVRK</sequence>
<dbReference type="PROSITE" id="PS01075">
    <property type="entry name" value="ACETATE_KINASE_1"/>
    <property type="match status" value="1"/>
</dbReference>
<dbReference type="AlphaFoldDB" id="A0A1T4PXW0"/>
<feature type="active site" description="Proton donor/acceptor" evidence="6">
    <location>
        <position position="148"/>
    </location>
</feature>
<comment type="subunit">
    <text evidence="6">Homodimer.</text>
</comment>
<dbReference type="EC" id="2.7.2.1" evidence="6"/>
<evidence type="ECO:0000313" key="8">
    <source>
        <dbReference type="EMBL" id="SJZ96157.1"/>
    </source>
</evidence>
<dbReference type="HAMAP" id="MF_00020">
    <property type="entry name" value="Acetate_kinase"/>
    <property type="match status" value="1"/>
</dbReference>
<keyword evidence="5 6" id="KW-0067">ATP-binding</keyword>
<comment type="subcellular location">
    <subcellularLocation>
        <location evidence="6">Cytoplasm</location>
    </subcellularLocation>
</comment>
<feature type="binding site" evidence="6">
    <location>
        <position position="7"/>
    </location>
    <ligand>
        <name>Mg(2+)</name>
        <dbReference type="ChEBI" id="CHEBI:18420"/>
    </ligand>
</feature>
<dbReference type="GO" id="GO:0005524">
    <property type="term" value="F:ATP binding"/>
    <property type="evidence" value="ECO:0007669"/>
    <property type="project" value="UniProtKB-KW"/>
</dbReference>
<dbReference type="InterPro" id="IPR004372">
    <property type="entry name" value="Ac/propionate_kinase"/>
</dbReference>
<dbReference type="Proteomes" id="UP000190102">
    <property type="component" value="Unassembled WGS sequence"/>
</dbReference>
<comment type="similarity">
    <text evidence="1 6 7">Belongs to the acetokinase family.</text>
</comment>
<keyword evidence="9" id="KW-1185">Reference proteome</keyword>
<dbReference type="PANTHER" id="PTHR21060:SF15">
    <property type="entry name" value="ACETATE KINASE-RELATED"/>
    <property type="match status" value="1"/>
</dbReference>
<reference evidence="9" key="1">
    <citation type="submission" date="2017-02" db="EMBL/GenBank/DDBJ databases">
        <authorList>
            <person name="Varghese N."/>
            <person name="Submissions S."/>
        </authorList>
    </citation>
    <scope>NUCLEOTIDE SEQUENCE [LARGE SCALE GENOMIC DNA]</scope>
    <source>
        <strain evidence="9">ATCC BAA-34</strain>
    </source>
</reference>
<feature type="binding site" evidence="6">
    <location>
        <begin position="208"/>
        <end position="212"/>
    </location>
    <ligand>
        <name>ATP</name>
        <dbReference type="ChEBI" id="CHEBI:30616"/>
    </ligand>
</feature>
<keyword evidence="3 6" id="KW-0547">Nucleotide-binding</keyword>
<proteinExistence type="inferred from homology"/>
<comment type="catalytic activity">
    <reaction evidence="6">
        <text>acetate + ATP = acetyl phosphate + ADP</text>
        <dbReference type="Rhea" id="RHEA:11352"/>
        <dbReference type="ChEBI" id="CHEBI:22191"/>
        <dbReference type="ChEBI" id="CHEBI:30089"/>
        <dbReference type="ChEBI" id="CHEBI:30616"/>
        <dbReference type="ChEBI" id="CHEBI:456216"/>
        <dbReference type="EC" id="2.7.2.1"/>
    </reaction>
</comment>
<evidence type="ECO:0000256" key="6">
    <source>
        <dbReference type="HAMAP-Rule" id="MF_00020"/>
    </source>
</evidence>
<dbReference type="SUPFAM" id="SSF53067">
    <property type="entry name" value="Actin-like ATPase domain"/>
    <property type="match status" value="2"/>
</dbReference>
<dbReference type="RefSeq" id="WP_078790416.1">
    <property type="nucleotide sequence ID" value="NZ_FUWR01000011.1"/>
</dbReference>
<dbReference type="CDD" id="cd24010">
    <property type="entry name" value="ASKHA_NBD_AcK_PK"/>
    <property type="match status" value="1"/>
</dbReference>
<dbReference type="PIRSF" id="PIRSF000722">
    <property type="entry name" value="Acetate_prop_kin"/>
    <property type="match status" value="1"/>
</dbReference>
<feature type="binding site" evidence="6">
    <location>
        <begin position="283"/>
        <end position="285"/>
    </location>
    <ligand>
        <name>ATP</name>
        <dbReference type="ChEBI" id="CHEBI:30616"/>
    </ligand>
</feature>
<evidence type="ECO:0000313" key="9">
    <source>
        <dbReference type="Proteomes" id="UP000190102"/>
    </source>
</evidence>
<organism evidence="8 9">
    <name type="scientific">Trichlorobacter thiogenes</name>
    <dbReference type="NCBI Taxonomy" id="115783"/>
    <lineage>
        <taxon>Bacteria</taxon>
        <taxon>Pseudomonadati</taxon>
        <taxon>Thermodesulfobacteriota</taxon>
        <taxon>Desulfuromonadia</taxon>
        <taxon>Geobacterales</taxon>
        <taxon>Geobacteraceae</taxon>
        <taxon>Trichlorobacter</taxon>
    </lineage>
</organism>
<evidence type="ECO:0000256" key="7">
    <source>
        <dbReference type="RuleBase" id="RU003835"/>
    </source>
</evidence>
<dbReference type="GO" id="GO:0008776">
    <property type="term" value="F:acetate kinase activity"/>
    <property type="evidence" value="ECO:0007669"/>
    <property type="project" value="UniProtKB-UniRule"/>
</dbReference>
<dbReference type="GO" id="GO:0005737">
    <property type="term" value="C:cytoplasm"/>
    <property type="evidence" value="ECO:0007669"/>
    <property type="project" value="UniProtKB-SubCell"/>
</dbReference>
<dbReference type="Gene3D" id="3.30.420.40">
    <property type="match status" value="2"/>
</dbReference>
<protein>
    <recommendedName>
        <fullName evidence="6">Acetate kinase</fullName>
        <ecNumber evidence="6">2.7.2.1</ecNumber>
    </recommendedName>
    <alternativeName>
        <fullName evidence="6">Acetokinase</fullName>
    </alternativeName>
</protein>
<feature type="binding site" evidence="6">
    <location>
        <position position="387"/>
    </location>
    <ligand>
        <name>Mg(2+)</name>
        <dbReference type="ChEBI" id="CHEBI:18420"/>
    </ligand>
</feature>
<evidence type="ECO:0000256" key="5">
    <source>
        <dbReference type="ARBA" id="ARBA00022840"/>
    </source>
</evidence>
<dbReference type="GO" id="GO:0000287">
    <property type="term" value="F:magnesium ion binding"/>
    <property type="evidence" value="ECO:0007669"/>
    <property type="project" value="UniProtKB-UniRule"/>
</dbReference>
<dbReference type="InterPro" id="IPR043129">
    <property type="entry name" value="ATPase_NBD"/>
</dbReference>
<comment type="function">
    <text evidence="6">Catalyzes the formation of acetyl phosphate from acetate and ATP. Can also catalyze the reverse reaction.</text>
</comment>
<dbReference type="STRING" id="115783.SAMN02745119_02137"/>
<dbReference type="InterPro" id="IPR023865">
    <property type="entry name" value="Aliphatic_acid_kinase_CS"/>
</dbReference>
<comment type="cofactor">
    <cofactor evidence="6">
        <name>Mg(2+)</name>
        <dbReference type="ChEBI" id="CHEBI:18420"/>
    </cofactor>
    <cofactor evidence="6">
        <name>Mn(2+)</name>
        <dbReference type="ChEBI" id="CHEBI:29035"/>
    </cofactor>
    <text evidence="6">Mg(2+). Can also accept Mn(2+).</text>
</comment>
<evidence type="ECO:0000256" key="3">
    <source>
        <dbReference type="ARBA" id="ARBA00022741"/>
    </source>
</evidence>
<feature type="binding site" evidence="6">
    <location>
        <position position="91"/>
    </location>
    <ligand>
        <name>substrate</name>
    </ligand>
</feature>
<dbReference type="InterPro" id="IPR000890">
    <property type="entry name" value="Aliphatic_acid_kin_short-chain"/>
</dbReference>
<dbReference type="NCBIfam" id="TIGR00016">
    <property type="entry name" value="ackA"/>
    <property type="match status" value="1"/>
</dbReference>
<dbReference type="Pfam" id="PF00871">
    <property type="entry name" value="Acetate_kinase"/>
    <property type="match status" value="1"/>
</dbReference>
<comment type="pathway">
    <text evidence="6">Metabolic intermediate biosynthesis; acetyl-CoA biosynthesis; acetyl-CoA from acetate: step 1/2.</text>
</comment>
<dbReference type="UniPathway" id="UPA00340">
    <property type="reaction ID" value="UER00458"/>
</dbReference>
<dbReference type="OrthoDB" id="9802453at2"/>
<dbReference type="GO" id="GO:0006085">
    <property type="term" value="P:acetyl-CoA biosynthetic process"/>
    <property type="evidence" value="ECO:0007669"/>
    <property type="project" value="UniProtKB-UniRule"/>
</dbReference>
<accession>A0A1T4PXW0</accession>
<evidence type="ECO:0000256" key="1">
    <source>
        <dbReference type="ARBA" id="ARBA00008748"/>
    </source>
</evidence>
<gene>
    <name evidence="6" type="primary">ackA</name>
    <name evidence="8" type="ORF">SAMN02745119_02137</name>
</gene>
<feature type="binding site" evidence="6">
    <location>
        <position position="14"/>
    </location>
    <ligand>
        <name>ATP</name>
        <dbReference type="ChEBI" id="CHEBI:30616"/>
    </ligand>
</feature>
<dbReference type="GO" id="GO:0006083">
    <property type="term" value="P:acetate metabolic process"/>
    <property type="evidence" value="ECO:0007669"/>
    <property type="project" value="TreeGrafter"/>
</dbReference>